<feature type="signal peptide" evidence="1">
    <location>
        <begin position="1"/>
        <end position="24"/>
    </location>
</feature>
<name>A0A5D0ME21_9BACT</name>
<evidence type="ECO:0000256" key="1">
    <source>
        <dbReference type="SAM" id="SignalP"/>
    </source>
</evidence>
<dbReference type="AlphaFoldDB" id="A0A5D0ME21"/>
<dbReference type="Proteomes" id="UP000324143">
    <property type="component" value="Unassembled WGS sequence"/>
</dbReference>
<organism evidence="2 3">
    <name type="scientific">Candidatus Mcinerneyibacterium aminivorans</name>
    <dbReference type="NCBI Taxonomy" id="2703815"/>
    <lineage>
        <taxon>Bacteria</taxon>
        <taxon>Candidatus Macinerneyibacteriota</taxon>
        <taxon>Candidatus Mcinerneyibacteria</taxon>
        <taxon>Candidatus Mcinerneyibacteriales</taxon>
        <taxon>Candidatus Mcinerneyibacteriaceae</taxon>
        <taxon>Candidatus Mcinerneyibacterium</taxon>
    </lineage>
</organism>
<comment type="caution">
    <text evidence="2">The sequence shown here is derived from an EMBL/GenBank/DDBJ whole genome shotgun (WGS) entry which is preliminary data.</text>
</comment>
<gene>
    <name evidence="2" type="ORF">FXF47_08235</name>
</gene>
<keyword evidence="3" id="KW-1185">Reference proteome</keyword>
<proteinExistence type="predicted"/>
<feature type="chain" id="PRO_5022845396" evidence="1">
    <location>
        <begin position="25"/>
        <end position="141"/>
    </location>
</feature>
<accession>A0A5D0ME21</accession>
<evidence type="ECO:0000313" key="2">
    <source>
        <dbReference type="EMBL" id="TYB30632.1"/>
    </source>
</evidence>
<dbReference type="EMBL" id="VSIX01000096">
    <property type="protein sequence ID" value="TYB30632.1"/>
    <property type="molecule type" value="Genomic_DNA"/>
</dbReference>
<feature type="non-terminal residue" evidence="2">
    <location>
        <position position="141"/>
    </location>
</feature>
<evidence type="ECO:0000313" key="3">
    <source>
        <dbReference type="Proteomes" id="UP000324143"/>
    </source>
</evidence>
<dbReference type="PROSITE" id="PS51257">
    <property type="entry name" value="PROKAR_LIPOPROTEIN"/>
    <property type="match status" value="1"/>
</dbReference>
<keyword evidence="1" id="KW-0732">Signal</keyword>
<reference evidence="2" key="1">
    <citation type="submission" date="2019-08" db="EMBL/GenBank/DDBJ databases">
        <title>Genomic characterization of a novel candidate phylum (ARYD3) from a high temperature, high salinity tertiary oil reservoir in north central Oklahoma, USA.</title>
        <authorList>
            <person name="Youssef N.H."/>
            <person name="Yadav A."/>
            <person name="Elshahed M.S."/>
        </authorList>
    </citation>
    <scope>NUCLEOTIDE SEQUENCE [LARGE SCALE GENOMIC DNA]</scope>
    <source>
        <strain evidence="2">ARYD3</strain>
    </source>
</reference>
<protein>
    <submittedName>
        <fullName evidence="2">Uncharacterized protein</fullName>
    </submittedName>
</protein>
<sequence length="141" mass="16290">MYKKLLTIFLVIIFVFSMGCKQQAQSESAVEKKEESKKETVQSKDEKNTVYAKYRVNIYKDKNLNTWLATLAKGENVKLLDEFKHKVNNKDLTLAKIVRADGETEGFIERRHLAGKPIIFAKNDVEIYDQPTITSNLYIKV</sequence>